<dbReference type="PANTHER" id="PTHR10039">
    <property type="entry name" value="AMELOGENIN"/>
    <property type="match status" value="1"/>
</dbReference>
<dbReference type="Proteomes" id="UP000480548">
    <property type="component" value="Unassembled WGS sequence"/>
</dbReference>
<proteinExistence type="predicted"/>
<dbReference type="EMBL" id="WIQZ01000013">
    <property type="protein sequence ID" value="KAF3141676.1"/>
    <property type="molecule type" value="Genomic_DNA"/>
</dbReference>
<sequence length="300" mass="34321">MDFQAIIPQLGPYISETVEKDPNICQKSLSEQFKKLLFDPLNKIRRTDVPDPSKALVLVIDALDECEGDGIVKRIIEFLGQLAGVDLNMRIFTTSRPEAPIKAGFEDLKRDHKDISLHNIQEPTIKDDISIFLRYEFEKIRKTRKLGSNWPRGGTIVTLADMTVPLFISAATLCRFIGDNRFSVHQRLENVLKFRNASFASKLDQTYRPIFGQILAGIDKLEEEELIRGFQEIVGTIILLESPLGLTSLSILLNIEEEQPHCRLDQFQSVINVSEDPRTPIQIYHLSFRDYLLDRNNHTD</sequence>
<name>A0A7C8NVT6_ORBOL</name>
<evidence type="ECO:0000313" key="4">
    <source>
        <dbReference type="Proteomes" id="UP000480548"/>
    </source>
</evidence>
<dbReference type="InterPro" id="IPR056884">
    <property type="entry name" value="NPHP3-like_N"/>
</dbReference>
<protein>
    <recommendedName>
        <fullName evidence="2">Nephrocystin 3-like N-terminal domain-containing protein</fullName>
    </recommendedName>
</protein>
<dbReference type="Pfam" id="PF24883">
    <property type="entry name" value="NPHP3_N"/>
    <property type="match status" value="1"/>
</dbReference>
<comment type="caution">
    <text evidence="3">The sequence shown here is derived from an EMBL/GenBank/DDBJ whole genome shotgun (WGS) entry which is preliminary data.</text>
</comment>
<evidence type="ECO:0000256" key="1">
    <source>
        <dbReference type="ARBA" id="ARBA00022737"/>
    </source>
</evidence>
<evidence type="ECO:0000313" key="3">
    <source>
        <dbReference type="EMBL" id="KAF3141676.1"/>
    </source>
</evidence>
<dbReference type="AlphaFoldDB" id="A0A7C8NVT6"/>
<accession>A0A7C8NVT6</accession>
<evidence type="ECO:0000259" key="2">
    <source>
        <dbReference type="Pfam" id="PF24883"/>
    </source>
</evidence>
<keyword evidence="1" id="KW-0677">Repeat</keyword>
<organism evidence="3 4">
    <name type="scientific">Orbilia oligospora</name>
    <name type="common">Nematode-trapping fungus</name>
    <name type="synonym">Arthrobotrys oligospora</name>
    <dbReference type="NCBI Taxonomy" id="2813651"/>
    <lineage>
        <taxon>Eukaryota</taxon>
        <taxon>Fungi</taxon>
        <taxon>Dikarya</taxon>
        <taxon>Ascomycota</taxon>
        <taxon>Pezizomycotina</taxon>
        <taxon>Orbiliomycetes</taxon>
        <taxon>Orbiliales</taxon>
        <taxon>Orbiliaceae</taxon>
        <taxon>Orbilia</taxon>
    </lineage>
</organism>
<gene>
    <name evidence="3" type="ORF">TWF703_001697</name>
</gene>
<dbReference type="PANTHER" id="PTHR10039:SF14">
    <property type="entry name" value="NACHT DOMAIN-CONTAINING PROTEIN"/>
    <property type="match status" value="1"/>
</dbReference>
<reference evidence="3 4" key="1">
    <citation type="submission" date="2019-06" db="EMBL/GenBank/DDBJ databases">
        <authorList>
            <person name="Palmer J.M."/>
        </authorList>
    </citation>
    <scope>NUCLEOTIDE SEQUENCE [LARGE SCALE GENOMIC DNA]</scope>
    <source>
        <strain evidence="3 4">TWF703</strain>
    </source>
</reference>
<feature type="domain" description="Nephrocystin 3-like N-terminal" evidence="2">
    <location>
        <begin position="7"/>
        <end position="96"/>
    </location>
</feature>